<keyword evidence="1" id="KW-0812">Transmembrane</keyword>
<accession>A0A5C6DJ74</accession>
<protein>
    <submittedName>
        <fullName evidence="2">Uncharacterized protein</fullName>
    </submittedName>
</protein>
<gene>
    <name evidence="2" type="ORF">Q31b_49230</name>
</gene>
<organism evidence="2 3">
    <name type="scientific">Novipirellula aureliae</name>
    <dbReference type="NCBI Taxonomy" id="2527966"/>
    <lineage>
        <taxon>Bacteria</taxon>
        <taxon>Pseudomonadati</taxon>
        <taxon>Planctomycetota</taxon>
        <taxon>Planctomycetia</taxon>
        <taxon>Pirellulales</taxon>
        <taxon>Pirellulaceae</taxon>
        <taxon>Novipirellula</taxon>
    </lineage>
</organism>
<proteinExistence type="predicted"/>
<evidence type="ECO:0000313" key="3">
    <source>
        <dbReference type="Proteomes" id="UP000315471"/>
    </source>
</evidence>
<dbReference type="AlphaFoldDB" id="A0A5C6DJ74"/>
<dbReference type="RefSeq" id="WP_146602048.1">
    <property type="nucleotide sequence ID" value="NZ_SJPY01000008.1"/>
</dbReference>
<reference evidence="2 3" key="1">
    <citation type="submission" date="2019-02" db="EMBL/GenBank/DDBJ databases">
        <title>Deep-cultivation of Planctomycetes and their phenomic and genomic characterization uncovers novel biology.</title>
        <authorList>
            <person name="Wiegand S."/>
            <person name="Jogler M."/>
            <person name="Boedeker C."/>
            <person name="Pinto D."/>
            <person name="Vollmers J."/>
            <person name="Rivas-Marin E."/>
            <person name="Kohn T."/>
            <person name="Peeters S.H."/>
            <person name="Heuer A."/>
            <person name="Rast P."/>
            <person name="Oberbeckmann S."/>
            <person name="Bunk B."/>
            <person name="Jeske O."/>
            <person name="Meyerdierks A."/>
            <person name="Storesund J.E."/>
            <person name="Kallscheuer N."/>
            <person name="Luecker S."/>
            <person name="Lage O.M."/>
            <person name="Pohl T."/>
            <person name="Merkel B.J."/>
            <person name="Hornburger P."/>
            <person name="Mueller R.-W."/>
            <person name="Bruemmer F."/>
            <person name="Labrenz M."/>
            <person name="Spormann A.M."/>
            <person name="Op Den Camp H."/>
            <person name="Overmann J."/>
            <person name="Amann R."/>
            <person name="Jetten M.S.M."/>
            <person name="Mascher T."/>
            <person name="Medema M.H."/>
            <person name="Devos D.P."/>
            <person name="Kaster A.-K."/>
            <person name="Ovreas L."/>
            <person name="Rohde M."/>
            <person name="Galperin M.Y."/>
            <person name="Jogler C."/>
        </authorList>
    </citation>
    <scope>NUCLEOTIDE SEQUENCE [LARGE SCALE GENOMIC DNA]</scope>
    <source>
        <strain evidence="2 3">Q31b</strain>
    </source>
</reference>
<dbReference type="EMBL" id="SJPY01000008">
    <property type="protein sequence ID" value="TWU36642.1"/>
    <property type="molecule type" value="Genomic_DNA"/>
</dbReference>
<evidence type="ECO:0000313" key="2">
    <source>
        <dbReference type="EMBL" id="TWU36642.1"/>
    </source>
</evidence>
<dbReference type="Proteomes" id="UP000315471">
    <property type="component" value="Unassembled WGS sequence"/>
</dbReference>
<comment type="caution">
    <text evidence="2">The sequence shown here is derived from an EMBL/GenBank/DDBJ whole genome shotgun (WGS) entry which is preliminary data.</text>
</comment>
<keyword evidence="3" id="KW-1185">Reference proteome</keyword>
<feature type="transmembrane region" description="Helical" evidence="1">
    <location>
        <begin position="93"/>
        <end position="113"/>
    </location>
</feature>
<feature type="transmembrane region" description="Helical" evidence="1">
    <location>
        <begin position="119"/>
        <end position="138"/>
    </location>
</feature>
<feature type="transmembrane region" description="Helical" evidence="1">
    <location>
        <begin position="65"/>
        <end position="86"/>
    </location>
</feature>
<keyword evidence="1" id="KW-1133">Transmembrane helix</keyword>
<feature type="transmembrane region" description="Helical" evidence="1">
    <location>
        <begin position="32"/>
        <end position="53"/>
    </location>
</feature>
<name>A0A5C6DJ74_9BACT</name>
<dbReference type="OrthoDB" id="9899728at2"/>
<keyword evidence="1" id="KW-0472">Membrane</keyword>
<evidence type="ECO:0000256" key="1">
    <source>
        <dbReference type="SAM" id="Phobius"/>
    </source>
</evidence>
<sequence>MNPYDSPLAPSEDSISDDDHAVGLRRLINRPAFAIAWIFASTLFGIGFILLMHSISPIPPIDFTFYLRLYAAIGAVAGLLSWYTAYLVALKRILFGSLLVALMLPYGFVTLLALAANPVVAILATIIFGGALTMAYLVRPV</sequence>